<reference evidence="2" key="1">
    <citation type="submission" date="2016-10" db="EMBL/GenBank/DDBJ databases">
        <authorList>
            <person name="Varghese N."/>
            <person name="Submissions S."/>
        </authorList>
    </citation>
    <scope>NUCLEOTIDE SEQUENCE [LARGE SCALE GENOMIC DNA]</scope>
    <source>
        <strain evidence="2">DSM 44637</strain>
    </source>
</reference>
<proteinExistence type="predicted"/>
<gene>
    <name evidence="1" type="ORF">SAMN05421854_11059</name>
</gene>
<evidence type="ECO:0000313" key="1">
    <source>
        <dbReference type="EMBL" id="SFQ27551.1"/>
    </source>
</evidence>
<dbReference type="AlphaFoldDB" id="A0A1I5X6N9"/>
<sequence length="255" mass="28384">MATCEPCSHACARGPKSPTRTPRPDPALHAALTEPASLLAFYLGAYDRDFAENDHPDTIPEQFLVCGDHDRAYLSSIAWQDEPPEDTRAYRRLSAQVWTEDREDPLRYGYDSRGALVVHHPGDRKDPWSEWYITLRPPADGIPAGAAIVADAGRGDRPAYIQGPGERITPLPRVPSKVQSQWSFGYSGGGPGALAAAIASAFVRADNLDPRPPRAWTEWIDNQVCFGLDERPSRHREMTELRLPVDTIRERYARA</sequence>
<accession>A0A1I5X6N9</accession>
<protein>
    <submittedName>
        <fullName evidence="1">Uncharacterized protein</fullName>
    </submittedName>
</protein>
<dbReference type="Proteomes" id="UP000199137">
    <property type="component" value="Unassembled WGS sequence"/>
</dbReference>
<dbReference type="EMBL" id="FOWC01000010">
    <property type="protein sequence ID" value="SFQ27551.1"/>
    <property type="molecule type" value="Genomic_DNA"/>
</dbReference>
<organism evidence="1 2">
    <name type="scientific">Amycolatopsis rubida</name>
    <dbReference type="NCBI Taxonomy" id="112413"/>
    <lineage>
        <taxon>Bacteria</taxon>
        <taxon>Bacillati</taxon>
        <taxon>Actinomycetota</taxon>
        <taxon>Actinomycetes</taxon>
        <taxon>Pseudonocardiales</taxon>
        <taxon>Pseudonocardiaceae</taxon>
        <taxon>Amycolatopsis</taxon>
    </lineage>
</organism>
<evidence type="ECO:0000313" key="2">
    <source>
        <dbReference type="Proteomes" id="UP000199137"/>
    </source>
</evidence>
<dbReference type="RefSeq" id="WP_093575623.1">
    <property type="nucleotide sequence ID" value="NZ_FOWC01000010.1"/>
</dbReference>
<name>A0A1I5X6N9_9PSEU</name>